<dbReference type="Pfam" id="PF00650">
    <property type="entry name" value="CRAL_TRIO"/>
    <property type="match status" value="1"/>
</dbReference>
<gene>
    <name evidence="3" type="primary">LOC106819676</name>
</gene>
<dbReference type="Proteomes" id="UP000695022">
    <property type="component" value="Unplaced"/>
</dbReference>
<dbReference type="SUPFAM" id="SSF52087">
    <property type="entry name" value="CRAL/TRIO domain"/>
    <property type="match status" value="1"/>
</dbReference>
<dbReference type="InterPro" id="IPR036865">
    <property type="entry name" value="CRAL-TRIO_dom_sf"/>
</dbReference>
<sequence>MVHESLAWRRSFAIADVTDADLLQEHHDQGAVYRHGVDRCGRPLLWMIGRKHRKSSALATHQRRYLAAQFERYAAAHPGEQCVVLLDADATGMSHMDFDFISFLLACVKTYYPSIMAYILIYNLPWVLEFAWTIIKTWLHPKAVARVRFVPLKDVGQYVDEEQRPKYMGGSDEYVYKYDGPAGKPTPKA</sequence>
<dbReference type="PROSITE" id="PS50191">
    <property type="entry name" value="CRAL_TRIO"/>
    <property type="match status" value="1"/>
</dbReference>
<dbReference type="RefSeq" id="XP_014679759.1">
    <property type="nucleotide sequence ID" value="XM_014824273.1"/>
</dbReference>
<feature type="domain" description="CRAL-TRIO" evidence="1">
    <location>
        <begin position="19"/>
        <end position="176"/>
    </location>
</feature>
<dbReference type="PANTHER" id="PTHR46384">
    <property type="entry name" value="MOTILE SPERM DOMAIN-CONTAINING PROTEIN 2"/>
    <property type="match status" value="1"/>
</dbReference>
<dbReference type="Gene3D" id="3.40.525.10">
    <property type="entry name" value="CRAL-TRIO lipid binding domain"/>
    <property type="match status" value="1"/>
</dbReference>
<dbReference type="PANTHER" id="PTHR46384:SF1">
    <property type="entry name" value="MOTILE SPERM DOMAIN-CONTAINING PROTEIN 2"/>
    <property type="match status" value="1"/>
</dbReference>
<dbReference type="SMART" id="SM00516">
    <property type="entry name" value="SEC14"/>
    <property type="match status" value="1"/>
</dbReference>
<protein>
    <submittedName>
        <fullName evidence="3">Motile sperm domain-containing protein 2-like</fullName>
    </submittedName>
</protein>
<keyword evidence="2" id="KW-1185">Reference proteome</keyword>
<evidence type="ECO:0000259" key="1">
    <source>
        <dbReference type="PROSITE" id="PS50191"/>
    </source>
</evidence>
<organism evidence="2 3">
    <name type="scientific">Priapulus caudatus</name>
    <name type="common">Priapulid worm</name>
    <dbReference type="NCBI Taxonomy" id="37621"/>
    <lineage>
        <taxon>Eukaryota</taxon>
        <taxon>Metazoa</taxon>
        <taxon>Ecdysozoa</taxon>
        <taxon>Scalidophora</taxon>
        <taxon>Priapulida</taxon>
        <taxon>Priapulimorpha</taxon>
        <taxon>Priapulimorphida</taxon>
        <taxon>Priapulidae</taxon>
        <taxon>Priapulus</taxon>
    </lineage>
</organism>
<evidence type="ECO:0000313" key="3">
    <source>
        <dbReference type="RefSeq" id="XP_014679759.1"/>
    </source>
</evidence>
<evidence type="ECO:0000313" key="2">
    <source>
        <dbReference type="Proteomes" id="UP000695022"/>
    </source>
</evidence>
<dbReference type="CDD" id="cd00170">
    <property type="entry name" value="SEC14"/>
    <property type="match status" value="1"/>
</dbReference>
<proteinExistence type="predicted"/>
<name>A0ABM1F5N8_PRICU</name>
<dbReference type="GeneID" id="106819676"/>
<accession>A0ABM1F5N8</accession>
<dbReference type="InterPro" id="IPR001251">
    <property type="entry name" value="CRAL-TRIO_dom"/>
</dbReference>
<dbReference type="InterPro" id="IPR053012">
    <property type="entry name" value="ER-organelle_contact"/>
</dbReference>
<reference evidence="3" key="1">
    <citation type="submission" date="2025-08" db="UniProtKB">
        <authorList>
            <consortium name="RefSeq"/>
        </authorList>
    </citation>
    <scope>IDENTIFICATION</scope>
</reference>